<dbReference type="SUPFAM" id="SSF55347">
    <property type="entry name" value="Glyceraldehyde-3-phosphate dehydrogenase-like, C-terminal domain"/>
    <property type="match status" value="1"/>
</dbReference>
<keyword evidence="4" id="KW-1185">Reference proteome</keyword>
<dbReference type="Pfam" id="PF22725">
    <property type="entry name" value="GFO_IDH_MocA_C3"/>
    <property type="match status" value="1"/>
</dbReference>
<dbReference type="PATRIC" id="fig|1209989.3.peg.1969"/>
<dbReference type="Gene3D" id="3.30.360.10">
    <property type="entry name" value="Dihydrodipicolinate Reductase, domain 2"/>
    <property type="match status" value="1"/>
</dbReference>
<dbReference type="Gene3D" id="3.40.50.720">
    <property type="entry name" value="NAD(P)-binding Rossmann-like Domain"/>
    <property type="match status" value="1"/>
</dbReference>
<dbReference type="InterPro" id="IPR000683">
    <property type="entry name" value="Gfo/Idh/MocA-like_OxRdtase_N"/>
</dbReference>
<dbReference type="Proteomes" id="UP000010802">
    <property type="component" value="Chromosome"/>
</dbReference>
<protein>
    <submittedName>
        <fullName evidence="3">Oxidoreductase domain protein</fullName>
    </submittedName>
</protein>
<evidence type="ECO:0000259" key="2">
    <source>
        <dbReference type="Pfam" id="PF22725"/>
    </source>
</evidence>
<dbReference type="Pfam" id="PF01408">
    <property type="entry name" value="GFO_IDH_MocA"/>
    <property type="match status" value="1"/>
</dbReference>
<gene>
    <name evidence="3" type="ordered locus">TEPIRE1_1712</name>
</gene>
<feature type="domain" description="Gfo/Idh/MocA-like oxidoreductase N-terminal" evidence="1">
    <location>
        <begin position="4"/>
        <end position="120"/>
    </location>
</feature>
<dbReference type="RefSeq" id="WP_013778653.1">
    <property type="nucleotide sequence ID" value="NC_015519.1"/>
</dbReference>
<dbReference type="InterPro" id="IPR036291">
    <property type="entry name" value="NAD(P)-bd_dom_sf"/>
</dbReference>
<evidence type="ECO:0000313" key="3">
    <source>
        <dbReference type="EMBL" id="CCP26498.1"/>
    </source>
</evidence>
<dbReference type="HOGENOM" id="CLU_023194_1_0_9"/>
<accession>F4LWD2</accession>
<dbReference type="GO" id="GO:0000166">
    <property type="term" value="F:nucleotide binding"/>
    <property type="evidence" value="ECO:0007669"/>
    <property type="project" value="InterPro"/>
</dbReference>
<dbReference type="OrthoDB" id="240873at2"/>
<dbReference type="InterPro" id="IPR052515">
    <property type="entry name" value="Gfo/Idh/MocA_Oxidoreductase"/>
</dbReference>
<evidence type="ECO:0000313" key="4">
    <source>
        <dbReference type="Proteomes" id="UP000010802"/>
    </source>
</evidence>
<organism evidence="3 4">
    <name type="scientific">Tepidanaerobacter acetatoxydans (strain DSM 21804 / JCM 16047 / Re1)</name>
    <dbReference type="NCBI Taxonomy" id="1209989"/>
    <lineage>
        <taxon>Bacteria</taxon>
        <taxon>Bacillati</taxon>
        <taxon>Bacillota</taxon>
        <taxon>Clostridia</taxon>
        <taxon>Thermosediminibacterales</taxon>
        <taxon>Tepidanaerobacteraceae</taxon>
        <taxon>Tepidanaerobacter</taxon>
    </lineage>
</organism>
<dbReference type="EMBL" id="HF563609">
    <property type="protein sequence ID" value="CCP26498.1"/>
    <property type="molecule type" value="Genomic_DNA"/>
</dbReference>
<dbReference type="eggNOG" id="COG0673">
    <property type="taxonomic scope" value="Bacteria"/>
</dbReference>
<reference evidence="4" key="1">
    <citation type="journal article" date="2013" name="Genome Announc.">
        <title>First genome sequence of a syntrophic acetate-oxidizing bacterium, Tepidanaerobacter acetatoxydans strain Re1.</title>
        <authorList>
            <person name="Manzoor S."/>
            <person name="Bongcam-Rudloff E."/>
            <person name="Schnurer A."/>
            <person name="Muller B."/>
        </authorList>
    </citation>
    <scope>NUCLEOTIDE SEQUENCE [LARGE SCALE GENOMIC DNA]</scope>
    <source>
        <strain evidence="4">Re1</strain>
    </source>
</reference>
<dbReference type="STRING" id="1209989.TepRe1_1590"/>
<accession>L0S3P9</accession>
<name>F4LWD2_TEPAE</name>
<feature type="domain" description="GFO/IDH/MocA-like oxidoreductase" evidence="2">
    <location>
        <begin position="131"/>
        <end position="253"/>
    </location>
</feature>
<dbReference type="KEGG" id="tae:TepiRe1_1712"/>
<dbReference type="PANTHER" id="PTHR43249">
    <property type="entry name" value="UDP-N-ACETYL-2-AMINO-2-DEOXY-D-GLUCURONATE OXIDASE"/>
    <property type="match status" value="1"/>
</dbReference>
<proteinExistence type="predicted"/>
<dbReference type="SUPFAM" id="SSF51735">
    <property type="entry name" value="NAD(P)-binding Rossmann-fold domains"/>
    <property type="match status" value="1"/>
</dbReference>
<sequence>MEKIRFAIAGCGAIADTHALAISHIEDAKLVAVSSRSVGRAKEFAAKYGCDFYTDFSKMLKRPDIDVINICTPSGLHADMAVEAARSGKHVIVEKPMDVTLEKADEMIKTFEKNKLKLCVVFQRRYEKDMLTAKRIVNEGKLGNICFGGCYIKWYRSQQYYDSADWRGTWKLDGGGVLMNQAIHYIDLLQHFLGPVQEVFANCGTFNHKIEVEDLAVANLKFANGVFGIIEATTNAYPGLMSRIDIYGSNGTMVIENDAITGLHIIGGEDIAGKTEKQGTGANSPAVLFENHKRQFEEMVEAIRTGSDIGVDGKEGRKSLEIILAIYKSSLSGKPVKLPLPDSLFLNEGIRNGFN</sequence>
<dbReference type="AlphaFoldDB" id="F4LWD2"/>
<evidence type="ECO:0000259" key="1">
    <source>
        <dbReference type="Pfam" id="PF01408"/>
    </source>
</evidence>
<dbReference type="PANTHER" id="PTHR43249:SF1">
    <property type="entry name" value="D-GLUCOSIDE 3-DEHYDROGENASE"/>
    <property type="match status" value="1"/>
</dbReference>
<dbReference type="KEGG" id="tep:TepRe1_1590"/>
<dbReference type="InterPro" id="IPR055170">
    <property type="entry name" value="GFO_IDH_MocA-like_dom"/>
</dbReference>